<proteinExistence type="predicted"/>
<keyword evidence="2" id="KW-1185">Reference proteome</keyword>
<dbReference type="AlphaFoldDB" id="A0A0Q9X3D2"/>
<dbReference type="Proteomes" id="UP000009192">
    <property type="component" value="Unassembled WGS sequence"/>
</dbReference>
<evidence type="ECO:0000313" key="1">
    <source>
        <dbReference type="EMBL" id="KRG02325.1"/>
    </source>
</evidence>
<dbReference type="EMBL" id="CH933806">
    <property type="protein sequence ID" value="KRG02325.1"/>
    <property type="molecule type" value="Genomic_DNA"/>
</dbReference>
<dbReference type="KEGG" id="dmo:Dmoj_GI25862"/>
<dbReference type="InParanoid" id="A0A0Q9X3D2"/>
<name>A0A0Q9X3D2_DROMO</name>
<protein>
    <submittedName>
        <fullName evidence="1">Uncharacterized protein</fullName>
    </submittedName>
</protein>
<reference evidence="1 2" key="1">
    <citation type="journal article" date="2007" name="Nature">
        <title>Evolution of genes and genomes on the Drosophila phylogeny.</title>
        <authorList>
            <consortium name="Drosophila 12 Genomes Consortium"/>
            <person name="Clark A.G."/>
            <person name="Eisen M.B."/>
            <person name="Smith D.R."/>
            <person name="Bergman C.M."/>
            <person name="Oliver B."/>
            <person name="Markow T.A."/>
            <person name="Kaufman T.C."/>
            <person name="Kellis M."/>
            <person name="Gelbart W."/>
            <person name="Iyer V.N."/>
            <person name="Pollard D.A."/>
            <person name="Sackton T.B."/>
            <person name="Larracuente A.M."/>
            <person name="Singh N.D."/>
            <person name="Abad J.P."/>
            <person name="Abt D.N."/>
            <person name="Adryan B."/>
            <person name="Aguade M."/>
            <person name="Akashi H."/>
            <person name="Anderson W.W."/>
            <person name="Aquadro C.F."/>
            <person name="Ardell D.H."/>
            <person name="Arguello R."/>
            <person name="Artieri C.G."/>
            <person name="Barbash D.A."/>
            <person name="Barker D."/>
            <person name="Barsanti P."/>
            <person name="Batterham P."/>
            <person name="Batzoglou S."/>
            <person name="Begun D."/>
            <person name="Bhutkar A."/>
            <person name="Blanco E."/>
            <person name="Bosak S.A."/>
            <person name="Bradley R.K."/>
            <person name="Brand A.D."/>
            <person name="Brent M.R."/>
            <person name="Brooks A.N."/>
            <person name="Brown R.H."/>
            <person name="Butlin R.K."/>
            <person name="Caggese C."/>
            <person name="Calvi B.R."/>
            <person name="Bernardo de Carvalho A."/>
            <person name="Caspi A."/>
            <person name="Castrezana S."/>
            <person name="Celniker S.E."/>
            <person name="Chang J.L."/>
            <person name="Chapple C."/>
            <person name="Chatterji S."/>
            <person name="Chinwalla A."/>
            <person name="Civetta A."/>
            <person name="Clifton S.W."/>
            <person name="Comeron J.M."/>
            <person name="Costello J.C."/>
            <person name="Coyne J.A."/>
            <person name="Daub J."/>
            <person name="David R.G."/>
            <person name="Delcher A.L."/>
            <person name="Delehaunty K."/>
            <person name="Do C.B."/>
            <person name="Ebling H."/>
            <person name="Edwards K."/>
            <person name="Eickbush T."/>
            <person name="Evans J.D."/>
            <person name="Filipski A."/>
            <person name="Findeiss S."/>
            <person name="Freyhult E."/>
            <person name="Fulton L."/>
            <person name="Fulton R."/>
            <person name="Garcia A.C."/>
            <person name="Gardiner A."/>
            <person name="Garfield D.A."/>
            <person name="Garvin B.E."/>
            <person name="Gibson G."/>
            <person name="Gilbert D."/>
            <person name="Gnerre S."/>
            <person name="Godfrey J."/>
            <person name="Good R."/>
            <person name="Gotea V."/>
            <person name="Gravely B."/>
            <person name="Greenberg A.J."/>
            <person name="Griffiths-Jones S."/>
            <person name="Gross S."/>
            <person name="Guigo R."/>
            <person name="Gustafson E.A."/>
            <person name="Haerty W."/>
            <person name="Hahn M.W."/>
            <person name="Halligan D.L."/>
            <person name="Halpern A.L."/>
            <person name="Halter G.M."/>
            <person name="Han M.V."/>
            <person name="Heger A."/>
            <person name="Hillier L."/>
            <person name="Hinrichs A.S."/>
            <person name="Holmes I."/>
            <person name="Hoskins R.A."/>
            <person name="Hubisz M.J."/>
            <person name="Hultmark D."/>
            <person name="Huntley M.A."/>
            <person name="Jaffe D.B."/>
            <person name="Jagadeeshan S."/>
            <person name="Jeck W.R."/>
            <person name="Johnson J."/>
            <person name="Jones C.D."/>
            <person name="Jordan W.C."/>
            <person name="Karpen G.H."/>
            <person name="Kataoka E."/>
            <person name="Keightley P.D."/>
            <person name="Kheradpour P."/>
            <person name="Kirkness E.F."/>
            <person name="Koerich L.B."/>
            <person name="Kristiansen K."/>
            <person name="Kudrna D."/>
            <person name="Kulathinal R.J."/>
            <person name="Kumar S."/>
            <person name="Kwok R."/>
            <person name="Lander E."/>
            <person name="Langley C.H."/>
            <person name="Lapoint R."/>
            <person name="Lazzaro B.P."/>
            <person name="Lee S.J."/>
            <person name="Levesque L."/>
            <person name="Li R."/>
            <person name="Lin C.F."/>
            <person name="Lin M.F."/>
            <person name="Lindblad-Toh K."/>
            <person name="Llopart A."/>
            <person name="Long M."/>
            <person name="Low L."/>
            <person name="Lozovsky E."/>
            <person name="Lu J."/>
            <person name="Luo M."/>
            <person name="Machado C.A."/>
            <person name="Makalowski W."/>
            <person name="Marzo M."/>
            <person name="Matsuda M."/>
            <person name="Matzkin L."/>
            <person name="McAllister B."/>
            <person name="McBride C.S."/>
            <person name="McKernan B."/>
            <person name="McKernan K."/>
            <person name="Mendez-Lago M."/>
            <person name="Minx P."/>
            <person name="Mollenhauer M.U."/>
            <person name="Montooth K."/>
            <person name="Mount S.M."/>
            <person name="Mu X."/>
            <person name="Myers E."/>
            <person name="Negre B."/>
            <person name="Newfeld S."/>
            <person name="Nielsen R."/>
            <person name="Noor M.A."/>
            <person name="O'Grady P."/>
            <person name="Pachter L."/>
            <person name="Papaceit M."/>
            <person name="Parisi M.J."/>
            <person name="Parisi M."/>
            <person name="Parts L."/>
            <person name="Pedersen J.S."/>
            <person name="Pesole G."/>
            <person name="Phillippy A.M."/>
            <person name="Ponting C.P."/>
            <person name="Pop M."/>
            <person name="Porcelli D."/>
            <person name="Powell J.R."/>
            <person name="Prohaska S."/>
            <person name="Pruitt K."/>
            <person name="Puig M."/>
            <person name="Quesneville H."/>
            <person name="Ram K.R."/>
            <person name="Rand D."/>
            <person name="Rasmussen M.D."/>
            <person name="Reed L.K."/>
            <person name="Reenan R."/>
            <person name="Reily A."/>
            <person name="Remington K.A."/>
            <person name="Rieger T.T."/>
            <person name="Ritchie M.G."/>
            <person name="Robin C."/>
            <person name="Rogers Y.H."/>
            <person name="Rohde C."/>
            <person name="Rozas J."/>
            <person name="Rubenfield M.J."/>
            <person name="Ruiz A."/>
            <person name="Russo S."/>
            <person name="Salzberg S.L."/>
            <person name="Sanchez-Gracia A."/>
            <person name="Saranga D.J."/>
            <person name="Sato H."/>
            <person name="Schaeffer S.W."/>
            <person name="Schatz M.C."/>
            <person name="Schlenke T."/>
            <person name="Schwartz R."/>
            <person name="Segarra C."/>
            <person name="Singh R.S."/>
            <person name="Sirot L."/>
            <person name="Sirota M."/>
            <person name="Sisneros N.B."/>
            <person name="Smith C.D."/>
            <person name="Smith T.F."/>
            <person name="Spieth J."/>
            <person name="Stage D.E."/>
            <person name="Stark A."/>
            <person name="Stephan W."/>
            <person name="Strausberg R.L."/>
            <person name="Strempel S."/>
            <person name="Sturgill D."/>
            <person name="Sutton G."/>
            <person name="Sutton G.G."/>
            <person name="Tao W."/>
            <person name="Teichmann S."/>
            <person name="Tobari Y.N."/>
            <person name="Tomimura Y."/>
            <person name="Tsolas J.M."/>
            <person name="Valente V.L."/>
            <person name="Venter E."/>
            <person name="Venter J.C."/>
            <person name="Vicario S."/>
            <person name="Vieira F.G."/>
            <person name="Vilella A.J."/>
            <person name="Villasante A."/>
            <person name="Walenz B."/>
            <person name="Wang J."/>
            <person name="Wasserman M."/>
            <person name="Watts T."/>
            <person name="Wilson D."/>
            <person name="Wilson R.K."/>
            <person name="Wing R.A."/>
            <person name="Wolfner M.F."/>
            <person name="Wong A."/>
            <person name="Wong G.K."/>
            <person name="Wu C.I."/>
            <person name="Wu G."/>
            <person name="Yamamoto D."/>
            <person name="Yang H.P."/>
            <person name="Yang S.P."/>
            <person name="Yorke J.A."/>
            <person name="Yoshida K."/>
            <person name="Zdobnov E."/>
            <person name="Zhang P."/>
            <person name="Zhang Y."/>
            <person name="Zimin A.V."/>
            <person name="Baldwin J."/>
            <person name="Abdouelleil A."/>
            <person name="Abdulkadir J."/>
            <person name="Abebe A."/>
            <person name="Abera B."/>
            <person name="Abreu J."/>
            <person name="Acer S.C."/>
            <person name="Aftuck L."/>
            <person name="Alexander A."/>
            <person name="An P."/>
            <person name="Anderson E."/>
            <person name="Anderson S."/>
            <person name="Arachi H."/>
            <person name="Azer M."/>
            <person name="Bachantsang P."/>
            <person name="Barry A."/>
            <person name="Bayul T."/>
            <person name="Berlin A."/>
            <person name="Bessette D."/>
            <person name="Bloom T."/>
            <person name="Blye J."/>
            <person name="Boguslavskiy L."/>
            <person name="Bonnet C."/>
            <person name="Boukhgalter B."/>
            <person name="Bourzgui I."/>
            <person name="Brown A."/>
            <person name="Cahill P."/>
            <person name="Channer S."/>
            <person name="Cheshatsang Y."/>
            <person name="Chuda L."/>
            <person name="Citroen M."/>
            <person name="Collymore A."/>
            <person name="Cooke P."/>
            <person name="Costello M."/>
            <person name="D'Aco K."/>
            <person name="Daza R."/>
            <person name="De Haan G."/>
            <person name="DeGray S."/>
            <person name="DeMaso C."/>
            <person name="Dhargay N."/>
            <person name="Dooley K."/>
            <person name="Dooley E."/>
            <person name="Doricent M."/>
            <person name="Dorje P."/>
            <person name="Dorjee K."/>
            <person name="Dupes A."/>
            <person name="Elong R."/>
            <person name="Falk J."/>
            <person name="Farina A."/>
            <person name="Faro S."/>
            <person name="Ferguson D."/>
            <person name="Fisher S."/>
            <person name="Foley C.D."/>
            <person name="Franke A."/>
            <person name="Friedrich D."/>
            <person name="Gadbois L."/>
            <person name="Gearin G."/>
            <person name="Gearin C.R."/>
            <person name="Giannoukos G."/>
            <person name="Goode T."/>
            <person name="Graham J."/>
            <person name="Grandbois E."/>
            <person name="Grewal S."/>
            <person name="Gyaltsen K."/>
            <person name="Hafez N."/>
            <person name="Hagos B."/>
            <person name="Hall J."/>
            <person name="Henson C."/>
            <person name="Hollinger A."/>
            <person name="Honan T."/>
            <person name="Huard M.D."/>
            <person name="Hughes L."/>
            <person name="Hurhula B."/>
            <person name="Husby M.E."/>
            <person name="Kamat A."/>
            <person name="Kanga B."/>
            <person name="Kashin S."/>
            <person name="Khazanovich D."/>
            <person name="Kisner P."/>
            <person name="Lance K."/>
            <person name="Lara M."/>
            <person name="Lee W."/>
            <person name="Lennon N."/>
            <person name="Letendre F."/>
            <person name="LeVine R."/>
            <person name="Lipovsky A."/>
            <person name="Liu X."/>
            <person name="Liu J."/>
            <person name="Liu S."/>
            <person name="Lokyitsang T."/>
            <person name="Lokyitsang Y."/>
            <person name="Lubonja R."/>
            <person name="Lui A."/>
            <person name="MacDonald P."/>
            <person name="Magnisalis V."/>
            <person name="Maru K."/>
            <person name="Matthews C."/>
            <person name="McCusker W."/>
            <person name="McDonough S."/>
            <person name="Mehta T."/>
            <person name="Meldrim J."/>
            <person name="Meneus L."/>
            <person name="Mihai O."/>
            <person name="Mihalev A."/>
            <person name="Mihova T."/>
            <person name="Mittelman R."/>
            <person name="Mlenga V."/>
            <person name="Montmayeur A."/>
            <person name="Mulrain L."/>
            <person name="Navidi A."/>
            <person name="Naylor J."/>
            <person name="Negash T."/>
            <person name="Nguyen T."/>
            <person name="Nguyen N."/>
            <person name="Nicol R."/>
            <person name="Norbu C."/>
            <person name="Norbu N."/>
            <person name="Novod N."/>
            <person name="O'Neill B."/>
            <person name="Osman S."/>
            <person name="Markiewicz E."/>
            <person name="Oyono O.L."/>
            <person name="Patti C."/>
            <person name="Phunkhang P."/>
            <person name="Pierre F."/>
            <person name="Priest M."/>
            <person name="Raghuraman S."/>
            <person name="Rege F."/>
            <person name="Reyes R."/>
            <person name="Rise C."/>
            <person name="Rogov P."/>
            <person name="Ross K."/>
            <person name="Ryan E."/>
            <person name="Settipalli S."/>
            <person name="Shea T."/>
            <person name="Sherpa N."/>
            <person name="Shi L."/>
            <person name="Shih D."/>
            <person name="Sparrow T."/>
            <person name="Spaulding J."/>
            <person name="Stalker J."/>
            <person name="Stange-Thomann N."/>
            <person name="Stavropoulos S."/>
            <person name="Stone C."/>
            <person name="Strader C."/>
            <person name="Tesfaye S."/>
            <person name="Thomson T."/>
            <person name="Thoulutsang Y."/>
            <person name="Thoulutsang D."/>
            <person name="Topham K."/>
            <person name="Topping I."/>
            <person name="Tsamla T."/>
            <person name="Vassiliev H."/>
            <person name="Vo A."/>
            <person name="Wangchuk T."/>
            <person name="Wangdi T."/>
            <person name="Weiand M."/>
            <person name="Wilkinson J."/>
            <person name="Wilson A."/>
            <person name="Yadav S."/>
            <person name="Young G."/>
            <person name="Yu Q."/>
            <person name="Zembek L."/>
            <person name="Zhong D."/>
            <person name="Zimmer A."/>
            <person name="Zwirko Z."/>
            <person name="Jaffe D.B."/>
            <person name="Alvarez P."/>
            <person name="Brockman W."/>
            <person name="Butler J."/>
            <person name="Chin C."/>
            <person name="Gnerre S."/>
            <person name="Grabherr M."/>
            <person name="Kleber M."/>
            <person name="Mauceli E."/>
            <person name="MacCallum I."/>
        </authorList>
    </citation>
    <scope>NUCLEOTIDE SEQUENCE [LARGE SCALE GENOMIC DNA]</scope>
    <source>
        <strain evidence="2">Tucson 15081-1352.22</strain>
    </source>
</reference>
<evidence type="ECO:0000313" key="2">
    <source>
        <dbReference type="Proteomes" id="UP000009192"/>
    </source>
</evidence>
<organism evidence="1 2">
    <name type="scientific">Drosophila mojavensis</name>
    <name type="common">Fruit fly</name>
    <dbReference type="NCBI Taxonomy" id="7230"/>
    <lineage>
        <taxon>Eukaryota</taxon>
        <taxon>Metazoa</taxon>
        <taxon>Ecdysozoa</taxon>
        <taxon>Arthropoda</taxon>
        <taxon>Hexapoda</taxon>
        <taxon>Insecta</taxon>
        <taxon>Pterygota</taxon>
        <taxon>Neoptera</taxon>
        <taxon>Endopterygota</taxon>
        <taxon>Diptera</taxon>
        <taxon>Brachycera</taxon>
        <taxon>Muscomorpha</taxon>
        <taxon>Ephydroidea</taxon>
        <taxon>Drosophilidae</taxon>
        <taxon>Drosophila</taxon>
    </lineage>
</organism>
<gene>
    <name evidence="1" type="primary">Dmoj\GI25862</name>
    <name evidence="1" type="ORF">Dmoj_GI25862</name>
</gene>
<sequence length="78" mass="9101">MSECLRIKVDLCLSELAVAAEEGEEEEVMDEDRLKAKSQRSHCELHKFLHNCKYNAKTNHQMRSTYQTPKRNTQNCTT</sequence>
<accession>A0A0Q9X3D2</accession>